<name>E3HCC0_ILYPC</name>
<evidence type="ECO:0000259" key="9">
    <source>
        <dbReference type="PROSITE" id="PS50929"/>
    </source>
</evidence>
<evidence type="ECO:0000313" key="11">
    <source>
        <dbReference type="Proteomes" id="UP000006875"/>
    </source>
</evidence>
<dbReference type="InterPro" id="IPR036640">
    <property type="entry name" value="ABC1_TM_sf"/>
</dbReference>
<evidence type="ECO:0000256" key="4">
    <source>
        <dbReference type="ARBA" id="ARBA00022840"/>
    </source>
</evidence>
<dbReference type="InterPro" id="IPR039421">
    <property type="entry name" value="Type_1_exporter"/>
</dbReference>
<keyword evidence="6 7" id="KW-0472">Membrane</keyword>
<dbReference type="InterPro" id="IPR017871">
    <property type="entry name" value="ABC_transporter-like_CS"/>
</dbReference>
<evidence type="ECO:0000256" key="5">
    <source>
        <dbReference type="ARBA" id="ARBA00022989"/>
    </source>
</evidence>
<dbReference type="Gene3D" id="1.20.1560.10">
    <property type="entry name" value="ABC transporter type 1, transmembrane domain"/>
    <property type="match status" value="1"/>
</dbReference>
<evidence type="ECO:0000256" key="2">
    <source>
        <dbReference type="ARBA" id="ARBA00022692"/>
    </source>
</evidence>
<dbReference type="SUPFAM" id="SSF90123">
    <property type="entry name" value="ABC transporter transmembrane region"/>
    <property type="match status" value="1"/>
</dbReference>
<dbReference type="PANTHER" id="PTHR43394">
    <property type="entry name" value="ATP-DEPENDENT PERMEASE MDL1, MITOCHONDRIAL"/>
    <property type="match status" value="1"/>
</dbReference>
<dbReference type="HOGENOM" id="CLU_000604_84_3_0"/>
<dbReference type="Pfam" id="PF00664">
    <property type="entry name" value="ABC_membrane"/>
    <property type="match status" value="1"/>
</dbReference>
<feature type="domain" description="ABC transmembrane type-1" evidence="9">
    <location>
        <begin position="19"/>
        <end position="301"/>
    </location>
</feature>
<organism evidence="10 11">
    <name type="scientific">Ilyobacter polytropus (strain ATCC 51220 / DSM 2926 / LMG 16218 / CuHBu1)</name>
    <dbReference type="NCBI Taxonomy" id="572544"/>
    <lineage>
        <taxon>Bacteria</taxon>
        <taxon>Fusobacteriati</taxon>
        <taxon>Fusobacteriota</taxon>
        <taxon>Fusobacteriia</taxon>
        <taxon>Fusobacteriales</taxon>
        <taxon>Fusobacteriaceae</taxon>
        <taxon>Ilyobacter</taxon>
    </lineage>
</organism>
<evidence type="ECO:0000259" key="8">
    <source>
        <dbReference type="PROSITE" id="PS50893"/>
    </source>
</evidence>
<dbReference type="InterPro" id="IPR003593">
    <property type="entry name" value="AAA+_ATPase"/>
</dbReference>
<reference evidence="10 11" key="1">
    <citation type="journal article" date="2010" name="Stand. Genomic Sci.">
        <title>Complete genome sequence of Ilyobacter polytropus type strain (CuHbu1).</title>
        <authorList>
            <person name="Sikorski J."/>
            <person name="Chertkov O."/>
            <person name="Lapidus A."/>
            <person name="Nolan M."/>
            <person name="Lucas S."/>
            <person name="Del Rio T.G."/>
            <person name="Tice H."/>
            <person name="Cheng J.F."/>
            <person name="Tapia R."/>
            <person name="Han C."/>
            <person name="Goodwin L."/>
            <person name="Pitluck S."/>
            <person name="Liolios K."/>
            <person name="Ivanova N."/>
            <person name="Mavromatis K."/>
            <person name="Mikhailova N."/>
            <person name="Pati A."/>
            <person name="Chen A."/>
            <person name="Palaniappan K."/>
            <person name="Land M."/>
            <person name="Hauser L."/>
            <person name="Chang Y.J."/>
            <person name="Jeffries C.D."/>
            <person name="Brambilla E."/>
            <person name="Yasawong M."/>
            <person name="Rohde M."/>
            <person name="Pukall R."/>
            <person name="Spring S."/>
            <person name="Goker M."/>
            <person name="Woyke T."/>
            <person name="Bristow J."/>
            <person name="Eisen J.A."/>
            <person name="Markowitz V."/>
            <person name="Hugenholtz P."/>
            <person name="Kyrpides N.C."/>
            <person name="Klenk H.P."/>
        </authorList>
    </citation>
    <scope>NUCLEOTIDE SEQUENCE [LARGE SCALE GENOMIC DNA]</scope>
    <source>
        <strain evidence="11">ATCC 51220 / DSM 2926 / LMG 16218 / CuHBu1</strain>
        <plasmid evidence="11">pILYOP01</plasmid>
    </source>
</reference>
<keyword evidence="4" id="KW-0067">ATP-binding</keyword>
<dbReference type="SMART" id="SM00382">
    <property type="entry name" value="AAA"/>
    <property type="match status" value="1"/>
</dbReference>
<feature type="domain" description="ABC transporter" evidence="8">
    <location>
        <begin position="335"/>
        <end position="570"/>
    </location>
</feature>
<dbReference type="AlphaFoldDB" id="E3HCC0"/>
<dbReference type="RefSeq" id="WP_013389038.1">
    <property type="nucleotide sequence ID" value="NC_014633.1"/>
</dbReference>
<keyword evidence="5 7" id="KW-1133">Transmembrane helix</keyword>
<sequence length="576" mass="65568">MKDLLCFARYYKPHFKLVILDFICAFAMAGLDLLFPLLVQRTLDDVIPRGDLKLLYIFGAVLVALYILRYLASYVVYYWGKMLGILIEYDMRRDLFAHVQKLSFTFFDNTKTGAIMSRIVNDLSYISEFAHIGPEDFFLAILKFTGTFIIMFTMNKKLTLIIFSLVPLLIWFAAAKKNLMKKSFGKSRKKISAINSQVEDSISGIRVVQAFTNEKFENEKFQKKNTEFREAKRENFKLSAEYFSGLSFIMNIIQLTTLFFGGIFILKGEITAGIVIGFLLYVSKFMEPIRRMMLLMQSFQKGMAGFVRFRELMDKDPDIKDKPNAVALKKPMGTIQFENVSFKYASSEQDILKDFSMSIKSGEKVALVGSSGAGKTTICNLIPRFYEVERGAIKIDDRDIKNYTLESLRDNIGIIQQDVFLFSGSIEENILYGNLTASREDVIEAAKKARIYEFILSLADGFDTNVGERGVKLSGGQKQRIAIARIFLKNPKILILDEATSALDNNTERLIQESIDELTTDRTTITIAHRLSTIENADRIIVLNSEGIVEEGTHNDLVEKKGEYFSLVEKHIQETA</sequence>
<dbReference type="PROSITE" id="PS50893">
    <property type="entry name" value="ABC_TRANSPORTER_2"/>
    <property type="match status" value="1"/>
</dbReference>
<dbReference type="GO" id="GO:0005524">
    <property type="term" value="F:ATP binding"/>
    <property type="evidence" value="ECO:0007669"/>
    <property type="project" value="UniProtKB-KW"/>
</dbReference>
<dbReference type="PROSITE" id="PS50929">
    <property type="entry name" value="ABC_TM1F"/>
    <property type="match status" value="1"/>
</dbReference>
<evidence type="ECO:0000256" key="1">
    <source>
        <dbReference type="ARBA" id="ARBA00004651"/>
    </source>
</evidence>
<accession>E3HCC0</accession>
<dbReference type="InterPro" id="IPR003439">
    <property type="entry name" value="ABC_transporter-like_ATP-bd"/>
</dbReference>
<gene>
    <name evidence="10" type="ordered locus">Ilyop_2623</name>
</gene>
<evidence type="ECO:0000313" key="10">
    <source>
        <dbReference type="EMBL" id="ADO84380.1"/>
    </source>
</evidence>
<comment type="subcellular location">
    <subcellularLocation>
        <location evidence="1">Cell membrane</location>
        <topology evidence="1">Multi-pass membrane protein</topology>
    </subcellularLocation>
</comment>
<feature type="transmembrane region" description="Helical" evidence="7">
    <location>
        <begin position="17"/>
        <end position="39"/>
    </location>
</feature>
<dbReference type="InterPro" id="IPR027417">
    <property type="entry name" value="P-loop_NTPase"/>
</dbReference>
<feature type="transmembrane region" description="Helical" evidence="7">
    <location>
        <begin position="160"/>
        <end position="179"/>
    </location>
</feature>
<keyword evidence="10" id="KW-0614">Plasmid</keyword>
<proteinExistence type="predicted"/>
<feature type="transmembrane region" description="Helical" evidence="7">
    <location>
        <begin position="54"/>
        <end position="79"/>
    </location>
</feature>
<dbReference type="FunFam" id="3.40.50.300:FF:000218">
    <property type="entry name" value="Multidrug ABC transporter ATP-binding protein"/>
    <property type="match status" value="1"/>
</dbReference>
<dbReference type="CDD" id="cd18549">
    <property type="entry name" value="ABC_6TM_YwjA_like"/>
    <property type="match status" value="1"/>
</dbReference>
<dbReference type="GO" id="GO:0016887">
    <property type="term" value="F:ATP hydrolysis activity"/>
    <property type="evidence" value="ECO:0007669"/>
    <property type="project" value="InterPro"/>
</dbReference>
<dbReference type="GO" id="GO:0005886">
    <property type="term" value="C:plasma membrane"/>
    <property type="evidence" value="ECO:0007669"/>
    <property type="project" value="UniProtKB-SubCell"/>
</dbReference>
<dbReference type="Pfam" id="PF00005">
    <property type="entry name" value="ABC_tran"/>
    <property type="match status" value="1"/>
</dbReference>
<dbReference type="Proteomes" id="UP000006875">
    <property type="component" value="Plasmid pILYOP01"/>
</dbReference>
<evidence type="ECO:0000256" key="7">
    <source>
        <dbReference type="SAM" id="Phobius"/>
    </source>
</evidence>
<dbReference type="PROSITE" id="PS00211">
    <property type="entry name" value="ABC_TRANSPORTER_1"/>
    <property type="match status" value="1"/>
</dbReference>
<dbReference type="Gene3D" id="3.40.50.300">
    <property type="entry name" value="P-loop containing nucleotide triphosphate hydrolases"/>
    <property type="match status" value="1"/>
</dbReference>
<dbReference type="KEGG" id="ipo:Ilyop_2623"/>
<feature type="transmembrane region" description="Helical" evidence="7">
    <location>
        <begin position="270"/>
        <end position="286"/>
    </location>
</feature>
<geneLocation type="plasmid" evidence="10 11">
    <name>pILYOP01</name>
</geneLocation>
<protein>
    <submittedName>
        <fullName evidence="10">ABC transporter related protein</fullName>
    </submittedName>
</protein>
<dbReference type="InterPro" id="IPR011527">
    <property type="entry name" value="ABC1_TM_dom"/>
</dbReference>
<keyword evidence="11" id="KW-1185">Reference proteome</keyword>
<dbReference type="GO" id="GO:0015421">
    <property type="term" value="F:ABC-type oligopeptide transporter activity"/>
    <property type="evidence" value="ECO:0007669"/>
    <property type="project" value="TreeGrafter"/>
</dbReference>
<dbReference type="OrthoDB" id="9762778at2"/>
<keyword evidence="2 7" id="KW-0812">Transmembrane</keyword>
<keyword evidence="3" id="KW-0547">Nucleotide-binding</keyword>
<evidence type="ECO:0000256" key="6">
    <source>
        <dbReference type="ARBA" id="ARBA00023136"/>
    </source>
</evidence>
<dbReference type="SUPFAM" id="SSF52540">
    <property type="entry name" value="P-loop containing nucleoside triphosphate hydrolases"/>
    <property type="match status" value="1"/>
</dbReference>
<dbReference type="EMBL" id="CP002282">
    <property type="protein sequence ID" value="ADO84380.1"/>
    <property type="molecule type" value="Genomic_DNA"/>
</dbReference>
<evidence type="ECO:0000256" key="3">
    <source>
        <dbReference type="ARBA" id="ARBA00022741"/>
    </source>
</evidence>
<feature type="transmembrane region" description="Helical" evidence="7">
    <location>
        <begin position="137"/>
        <end position="154"/>
    </location>
</feature>
<dbReference type="PANTHER" id="PTHR43394:SF1">
    <property type="entry name" value="ATP-BINDING CASSETTE SUB-FAMILY B MEMBER 10, MITOCHONDRIAL"/>
    <property type="match status" value="1"/>
</dbReference>